<accession>A0A4U9UT47</accession>
<proteinExistence type="predicted"/>
<gene>
    <name evidence="2" type="ORF">NCTC12965_04012</name>
</gene>
<evidence type="ECO:0000313" key="2">
    <source>
        <dbReference type="EMBL" id="VTR37045.1"/>
    </source>
</evidence>
<keyword evidence="1" id="KW-0732">Signal</keyword>
<dbReference type="AlphaFoldDB" id="A0A4U9UT47"/>
<name>A0A4U9UT47_SERFO</name>
<dbReference type="EMBL" id="CABEEZ010000093">
    <property type="protein sequence ID" value="VTR37045.1"/>
    <property type="molecule type" value="Genomic_DNA"/>
</dbReference>
<feature type="signal peptide" evidence="1">
    <location>
        <begin position="1"/>
        <end position="20"/>
    </location>
</feature>
<protein>
    <submittedName>
        <fullName evidence="2">Putative fimbrial protein SteD</fullName>
    </submittedName>
</protein>
<organism evidence="2">
    <name type="scientific">Serratia fonticola</name>
    <dbReference type="NCBI Taxonomy" id="47917"/>
    <lineage>
        <taxon>Bacteria</taxon>
        <taxon>Pseudomonadati</taxon>
        <taxon>Pseudomonadota</taxon>
        <taxon>Gammaproteobacteria</taxon>
        <taxon>Enterobacterales</taxon>
        <taxon>Yersiniaceae</taxon>
        <taxon>Serratia</taxon>
    </lineage>
</organism>
<dbReference type="InterPro" id="IPR036937">
    <property type="entry name" value="Adhesion_dom_fimbrial_sf"/>
</dbReference>
<dbReference type="SUPFAM" id="SSF49401">
    <property type="entry name" value="Bacterial adhesins"/>
    <property type="match status" value="1"/>
</dbReference>
<feature type="chain" id="PRO_5020674507" evidence="1">
    <location>
        <begin position="21"/>
        <end position="109"/>
    </location>
</feature>
<reference evidence="2" key="1">
    <citation type="submission" date="2019-05" db="EMBL/GenBank/DDBJ databases">
        <authorList>
            <consortium name="Pathogen Informatics"/>
        </authorList>
    </citation>
    <scope>NUCLEOTIDE SEQUENCE [LARGE SCALE GENOMIC DNA]</scope>
    <source>
        <strain evidence="2">NCTC12965</strain>
    </source>
</reference>
<dbReference type="GO" id="GO:0007155">
    <property type="term" value="P:cell adhesion"/>
    <property type="evidence" value="ECO:0007669"/>
    <property type="project" value="InterPro"/>
</dbReference>
<dbReference type="GO" id="GO:0009289">
    <property type="term" value="C:pilus"/>
    <property type="evidence" value="ECO:0007669"/>
    <property type="project" value="InterPro"/>
</dbReference>
<dbReference type="Gene3D" id="2.60.40.1090">
    <property type="entry name" value="Fimbrial-type adhesion domain"/>
    <property type="match status" value="1"/>
</dbReference>
<sequence length="109" mass="11888">MVPLTLGVMLWLLPSAQATVDNWVVEGANGTLYVHVGPVTAFDSTVLWTNKNGLGIQLLQGSTKLPVNTWLNFTYPNKPELWSVPVKPSWVTLKGGEFAAGATMKVDYQ</sequence>
<evidence type="ECO:0000256" key="1">
    <source>
        <dbReference type="SAM" id="SignalP"/>
    </source>
</evidence>
<dbReference type="InterPro" id="IPR008966">
    <property type="entry name" value="Adhesion_dom_sf"/>
</dbReference>